<reference evidence="2" key="2">
    <citation type="journal article" date="2021" name="Genome Biol. Evol.">
        <title>Developing a high-quality reference genome for a parasitic bivalve with doubly uniparental inheritance (Bivalvia: Unionida).</title>
        <authorList>
            <person name="Smith C.H."/>
        </authorList>
    </citation>
    <scope>NUCLEOTIDE SEQUENCE</scope>
    <source>
        <strain evidence="2">CHS0354</strain>
        <tissue evidence="2">Mantle</tissue>
    </source>
</reference>
<proteinExistence type="predicted"/>
<accession>A0AAE0VKR4</accession>
<comment type="caution">
    <text evidence="2">The sequence shown here is derived from an EMBL/GenBank/DDBJ whole genome shotgun (WGS) entry which is preliminary data.</text>
</comment>
<sequence length="102" mass="11959">MKYKFEEKLARLEYKLCDIVTQKENENKKLKSDLLGTTKKLEEAIAQIDRLKLKEGILINDNRGMYIQMSTMATRENEIKGITSSVHQHLDVIMKKINFIEE</sequence>
<keyword evidence="1" id="KW-0175">Coiled coil</keyword>
<reference evidence="2" key="1">
    <citation type="journal article" date="2021" name="Genome Biol. Evol.">
        <title>A High-Quality Reference Genome for a Parasitic Bivalve with Doubly Uniparental Inheritance (Bivalvia: Unionida).</title>
        <authorList>
            <person name="Smith C.H."/>
        </authorList>
    </citation>
    <scope>NUCLEOTIDE SEQUENCE</scope>
    <source>
        <strain evidence="2">CHS0354</strain>
    </source>
</reference>
<protein>
    <submittedName>
        <fullName evidence="2">Uncharacterized protein</fullName>
    </submittedName>
</protein>
<dbReference type="Proteomes" id="UP001195483">
    <property type="component" value="Unassembled WGS sequence"/>
</dbReference>
<evidence type="ECO:0000313" key="2">
    <source>
        <dbReference type="EMBL" id="KAK3581221.1"/>
    </source>
</evidence>
<name>A0AAE0VKR4_9BIVA</name>
<keyword evidence="3" id="KW-1185">Reference proteome</keyword>
<reference evidence="2" key="3">
    <citation type="submission" date="2023-05" db="EMBL/GenBank/DDBJ databases">
        <authorList>
            <person name="Smith C.H."/>
        </authorList>
    </citation>
    <scope>NUCLEOTIDE SEQUENCE</scope>
    <source>
        <strain evidence="2">CHS0354</strain>
        <tissue evidence="2">Mantle</tissue>
    </source>
</reference>
<feature type="non-terminal residue" evidence="2">
    <location>
        <position position="102"/>
    </location>
</feature>
<feature type="coiled-coil region" evidence="1">
    <location>
        <begin position="27"/>
        <end position="54"/>
    </location>
</feature>
<dbReference type="AlphaFoldDB" id="A0AAE0VKR4"/>
<evidence type="ECO:0000313" key="3">
    <source>
        <dbReference type="Proteomes" id="UP001195483"/>
    </source>
</evidence>
<evidence type="ECO:0000256" key="1">
    <source>
        <dbReference type="SAM" id="Coils"/>
    </source>
</evidence>
<dbReference type="EMBL" id="JAEAOA010001462">
    <property type="protein sequence ID" value="KAK3581221.1"/>
    <property type="molecule type" value="Genomic_DNA"/>
</dbReference>
<gene>
    <name evidence="2" type="ORF">CHS0354_024764</name>
</gene>
<organism evidence="2 3">
    <name type="scientific">Potamilus streckersoni</name>
    <dbReference type="NCBI Taxonomy" id="2493646"/>
    <lineage>
        <taxon>Eukaryota</taxon>
        <taxon>Metazoa</taxon>
        <taxon>Spiralia</taxon>
        <taxon>Lophotrochozoa</taxon>
        <taxon>Mollusca</taxon>
        <taxon>Bivalvia</taxon>
        <taxon>Autobranchia</taxon>
        <taxon>Heteroconchia</taxon>
        <taxon>Palaeoheterodonta</taxon>
        <taxon>Unionida</taxon>
        <taxon>Unionoidea</taxon>
        <taxon>Unionidae</taxon>
        <taxon>Ambleminae</taxon>
        <taxon>Lampsilini</taxon>
        <taxon>Potamilus</taxon>
    </lineage>
</organism>